<organism evidence="6 7">
    <name type="scientific">Agromyces aurantiacus</name>
    <dbReference type="NCBI Taxonomy" id="165814"/>
    <lineage>
        <taxon>Bacteria</taxon>
        <taxon>Bacillati</taxon>
        <taxon>Actinomycetota</taxon>
        <taxon>Actinomycetes</taxon>
        <taxon>Micrococcales</taxon>
        <taxon>Microbacteriaceae</taxon>
        <taxon>Agromyces</taxon>
    </lineage>
</organism>
<dbReference type="SMART" id="SM01230">
    <property type="entry name" value="Gln-synt_C"/>
    <property type="match status" value="1"/>
</dbReference>
<evidence type="ECO:0000313" key="7">
    <source>
        <dbReference type="Proteomes" id="UP001595960"/>
    </source>
</evidence>
<dbReference type="InterPro" id="IPR008146">
    <property type="entry name" value="Gln_synth_cat_dom"/>
</dbReference>
<evidence type="ECO:0000259" key="5">
    <source>
        <dbReference type="PROSITE" id="PS51987"/>
    </source>
</evidence>
<protein>
    <submittedName>
        <fullName evidence="6">Glutamine synthetase family protein</fullName>
    </submittedName>
</protein>
<feature type="domain" description="GS catalytic" evidence="5">
    <location>
        <begin position="108"/>
        <end position="461"/>
    </location>
</feature>
<dbReference type="Pfam" id="PF00120">
    <property type="entry name" value="Gln-synt_C"/>
    <property type="match status" value="1"/>
</dbReference>
<dbReference type="Gene3D" id="3.10.20.70">
    <property type="entry name" value="Glutamine synthetase, N-terminal domain"/>
    <property type="match status" value="1"/>
</dbReference>
<comment type="similarity">
    <text evidence="1 3 4">Belongs to the glutamine synthetase family.</text>
</comment>
<keyword evidence="7" id="KW-1185">Reference proteome</keyword>
<dbReference type="Gene3D" id="3.30.590.10">
    <property type="entry name" value="Glutamine synthetase/guanido kinase, catalytic domain"/>
    <property type="match status" value="1"/>
</dbReference>
<dbReference type="InterPro" id="IPR036651">
    <property type="entry name" value="Gln_synt_N_sf"/>
</dbReference>
<reference evidence="7" key="1">
    <citation type="journal article" date="2019" name="Int. J. Syst. Evol. Microbiol.">
        <title>The Global Catalogue of Microorganisms (GCM) 10K type strain sequencing project: providing services to taxonomists for standard genome sequencing and annotation.</title>
        <authorList>
            <consortium name="The Broad Institute Genomics Platform"/>
            <consortium name="The Broad Institute Genome Sequencing Center for Infectious Disease"/>
            <person name="Wu L."/>
            <person name="Ma J."/>
        </authorList>
    </citation>
    <scope>NUCLEOTIDE SEQUENCE [LARGE SCALE GENOMIC DNA]</scope>
    <source>
        <strain evidence="7">CGMCC 1.12192</strain>
    </source>
</reference>
<dbReference type="PROSITE" id="PS51987">
    <property type="entry name" value="GS_CATALYTIC"/>
    <property type="match status" value="1"/>
</dbReference>
<dbReference type="Proteomes" id="UP001595960">
    <property type="component" value="Unassembled WGS sequence"/>
</dbReference>
<name>A0ABV9R5L0_9MICO</name>
<dbReference type="EMBL" id="JBHSJC010000001">
    <property type="protein sequence ID" value="MFC4827637.1"/>
    <property type="molecule type" value="Genomic_DNA"/>
</dbReference>
<gene>
    <name evidence="6" type="ORF">ACFPER_02475</name>
</gene>
<dbReference type="InterPro" id="IPR014746">
    <property type="entry name" value="Gln_synth/guanido_kin_cat_dom"/>
</dbReference>
<dbReference type="RefSeq" id="WP_204395678.1">
    <property type="nucleotide sequence ID" value="NZ_JAFBBW010000001.1"/>
</dbReference>
<evidence type="ECO:0000256" key="4">
    <source>
        <dbReference type="RuleBase" id="RU000384"/>
    </source>
</evidence>
<evidence type="ECO:0000256" key="1">
    <source>
        <dbReference type="ARBA" id="ARBA00009897"/>
    </source>
</evidence>
<dbReference type="PANTHER" id="PTHR43785:SF12">
    <property type="entry name" value="TYPE-1 GLUTAMINE SYNTHETASE 2"/>
    <property type="match status" value="1"/>
</dbReference>
<dbReference type="SUPFAM" id="SSF55931">
    <property type="entry name" value="Glutamine synthetase/guanido kinase"/>
    <property type="match status" value="1"/>
</dbReference>
<sequence>MNRAVRFDDIRALAVSHIDLAGVARVRVLPHRRLLSASTHGVTISNSVGFLFSVDDHLSRTPALDPVVGDVRGIADISSMALLDAESGLAWAPADLYALDGTVHPACTRSALRRVVDDAQDARLTFSVGFELECTVFRAPVPAAWGAAGTDEVGETMRYLPATSGPASSTRALIEVEAFGLGALAALEFAGVPVEQFHPASGDGRLEFALAPRDALTAVDDLALARVVLTRVAQAHGLRISFAPVPIVGEATNGCHVHLSARREGRNVLAEPAPRGRHGLGVDGGRMVAGILDRLDDGIALLGGSVLSFARLRPASWSGAAVCWGPGNRETAVRFVPGQAGMAAEQANLEIRPADGAANPYLAVAAILAAALDGITREAVPPKPVTVDPGTLTAAQRRARGIRSLPADLGTALDRLASSGFHRRVLGDVLVDAYVATRRNEWEAFGGLAPEAVAEAVRFRY</sequence>
<evidence type="ECO:0000313" key="6">
    <source>
        <dbReference type="EMBL" id="MFC4827637.1"/>
    </source>
</evidence>
<keyword evidence="2" id="KW-0436">Ligase</keyword>
<accession>A0ABV9R5L0</accession>
<evidence type="ECO:0000256" key="2">
    <source>
        <dbReference type="ARBA" id="ARBA00022598"/>
    </source>
</evidence>
<evidence type="ECO:0000256" key="3">
    <source>
        <dbReference type="PROSITE-ProRule" id="PRU01331"/>
    </source>
</evidence>
<proteinExistence type="inferred from homology"/>
<comment type="caution">
    <text evidence="6">The sequence shown here is derived from an EMBL/GenBank/DDBJ whole genome shotgun (WGS) entry which is preliminary data.</text>
</comment>
<dbReference type="PANTHER" id="PTHR43785">
    <property type="entry name" value="GAMMA-GLUTAMYLPUTRESCINE SYNTHETASE"/>
    <property type="match status" value="1"/>
</dbReference>